<gene>
    <name evidence="2" type="ORF">CVIRNUC_006180</name>
</gene>
<dbReference type="EMBL" id="CAUYUE010000007">
    <property type="protein sequence ID" value="CAK0782985.1"/>
    <property type="molecule type" value="Genomic_DNA"/>
</dbReference>
<dbReference type="AlphaFoldDB" id="A0AAV1I9L4"/>
<keyword evidence="3" id="KW-1185">Reference proteome</keyword>
<dbReference type="Proteomes" id="UP001314263">
    <property type="component" value="Unassembled WGS sequence"/>
</dbReference>
<feature type="domain" description="NYN" evidence="1">
    <location>
        <begin position="47"/>
        <end position="176"/>
    </location>
</feature>
<evidence type="ECO:0000259" key="1">
    <source>
        <dbReference type="Pfam" id="PF01936"/>
    </source>
</evidence>
<sequence>MPNMACMIVHGRAWSSPLPSSKHRFNAAALSSEISSTPGTSREVARIYWDLDNLKPLPGPQGLRALTTLKECMATACSAPDSLSACDVELHAYCNAATLRRLSPTLRAALVSGQGHFLTSTANFRQAVDQAMTASMLEFARLHGSHACIALASGDQGFAKLLRYCRSLGCRTVAVCRGRPYSGKGRSSRWARQPLQAASHYALSWDDVV</sequence>
<protein>
    <recommendedName>
        <fullName evidence="1">NYN domain-containing protein</fullName>
    </recommendedName>
</protein>
<accession>A0AAV1I9L4</accession>
<comment type="caution">
    <text evidence="2">The sequence shown here is derived from an EMBL/GenBank/DDBJ whole genome shotgun (WGS) entry which is preliminary data.</text>
</comment>
<dbReference type="InterPro" id="IPR021139">
    <property type="entry name" value="NYN"/>
</dbReference>
<dbReference type="GO" id="GO:0004540">
    <property type="term" value="F:RNA nuclease activity"/>
    <property type="evidence" value="ECO:0007669"/>
    <property type="project" value="InterPro"/>
</dbReference>
<dbReference type="Pfam" id="PF01936">
    <property type="entry name" value="NYN"/>
    <property type="match status" value="1"/>
</dbReference>
<reference evidence="2 3" key="1">
    <citation type="submission" date="2023-10" db="EMBL/GenBank/DDBJ databases">
        <authorList>
            <person name="Maclean D."/>
            <person name="Macfadyen A."/>
        </authorList>
    </citation>
    <scope>NUCLEOTIDE SEQUENCE [LARGE SCALE GENOMIC DNA]</scope>
</reference>
<evidence type="ECO:0000313" key="2">
    <source>
        <dbReference type="EMBL" id="CAK0782985.1"/>
    </source>
</evidence>
<evidence type="ECO:0000313" key="3">
    <source>
        <dbReference type="Proteomes" id="UP001314263"/>
    </source>
</evidence>
<proteinExistence type="predicted"/>
<name>A0AAV1I9L4_9CHLO</name>
<organism evidence="2 3">
    <name type="scientific">Coccomyxa viridis</name>
    <dbReference type="NCBI Taxonomy" id="1274662"/>
    <lineage>
        <taxon>Eukaryota</taxon>
        <taxon>Viridiplantae</taxon>
        <taxon>Chlorophyta</taxon>
        <taxon>core chlorophytes</taxon>
        <taxon>Trebouxiophyceae</taxon>
        <taxon>Trebouxiophyceae incertae sedis</taxon>
        <taxon>Coccomyxaceae</taxon>
        <taxon>Coccomyxa</taxon>
    </lineage>
</organism>
<dbReference type="Gene3D" id="3.40.50.1010">
    <property type="entry name" value="5'-nuclease"/>
    <property type="match status" value="1"/>
</dbReference>